<reference evidence="1" key="2">
    <citation type="journal article" date="2022" name="New Phytol.">
        <title>Evolutionary transition to the ectomycorrhizal habit in the genomes of a hyperdiverse lineage of mushroom-forming fungi.</title>
        <authorList>
            <person name="Looney B."/>
            <person name="Miyauchi S."/>
            <person name="Morin E."/>
            <person name="Drula E."/>
            <person name="Courty P.E."/>
            <person name="Kohler A."/>
            <person name="Kuo A."/>
            <person name="LaButti K."/>
            <person name="Pangilinan J."/>
            <person name="Lipzen A."/>
            <person name="Riley R."/>
            <person name="Andreopoulos W."/>
            <person name="He G."/>
            <person name="Johnson J."/>
            <person name="Nolan M."/>
            <person name="Tritt A."/>
            <person name="Barry K.W."/>
            <person name="Grigoriev I.V."/>
            <person name="Nagy L.G."/>
            <person name="Hibbett D."/>
            <person name="Henrissat B."/>
            <person name="Matheny P.B."/>
            <person name="Labbe J."/>
            <person name="Martin F.M."/>
        </authorList>
    </citation>
    <scope>NUCLEOTIDE SEQUENCE</scope>
    <source>
        <strain evidence="1">HHB10654</strain>
    </source>
</reference>
<evidence type="ECO:0000313" key="2">
    <source>
        <dbReference type="Proteomes" id="UP000814140"/>
    </source>
</evidence>
<evidence type="ECO:0000313" key="1">
    <source>
        <dbReference type="EMBL" id="KAI0058626.1"/>
    </source>
</evidence>
<name>A0ACB8SSC8_9AGAM</name>
<dbReference type="Proteomes" id="UP000814140">
    <property type="component" value="Unassembled WGS sequence"/>
</dbReference>
<comment type="caution">
    <text evidence="1">The sequence shown here is derived from an EMBL/GenBank/DDBJ whole genome shotgun (WGS) entry which is preliminary data.</text>
</comment>
<protein>
    <submittedName>
        <fullName evidence="1">Uncharacterized protein</fullName>
    </submittedName>
</protein>
<gene>
    <name evidence="1" type="ORF">BV25DRAFT_1810362</name>
</gene>
<feature type="non-terminal residue" evidence="1">
    <location>
        <position position="1"/>
    </location>
</feature>
<keyword evidence="2" id="KW-1185">Reference proteome</keyword>
<dbReference type="EMBL" id="MU277233">
    <property type="protein sequence ID" value="KAI0058626.1"/>
    <property type="molecule type" value="Genomic_DNA"/>
</dbReference>
<reference evidence="1" key="1">
    <citation type="submission" date="2021-03" db="EMBL/GenBank/DDBJ databases">
        <authorList>
            <consortium name="DOE Joint Genome Institute"/>
            <person name="Ahrendt S."/>
            <person name="Looney B.P."/>
            <person name="Miyauchi S."/>
            <person name="Morin E."/>
            <person name="Drula E."/>
            <person name="Courty P.E."/>
            <person name="Chicoki N."/>
            <person name="Fauchery L."/>
            <person name="Kohler A."/>
            <person name="Kuo A."/>
            <person name="Labutti K."/>
            <person name="Pangilinan J."/>
            <person name="Lipzen A."/>
            <person name="Riley R."/>
            <person name="Andreopoulos W."/>
            <person name="He G."/>
            <person name="Johnson J."/>
            <person name="Barry K.W."/>
            <person name="Grigoriev I.V."/>
            <person name="Nagy L."/>
            <person name="Hibbett D."/>
            <person name="Henrissat B."/>
            <person name="Matheny P.B."/>
            <person name="Labbe J."/>
            <person name="Martin F."/>
        </authorList>
    </citation>
    <scope>NUCLEOTIDE SEQUENCE</scope>
    <source>
        <strain evidence="1">HHB10654</strain>
    </source>
</reference>
<sequence length="314" mass="35631">SKHGLVTLDNASNCDTKLAGLERRFMSLAIPFSSLGNRIRYFFEDPGNQGYIAALNTDPIKAARELVNACRASGLRKHDFLLAISEGNKLDKFSGVQLRRAQLLRDVDTRWSSTYLMIDRVLEMYPAINYYIRERQTDIPQSKLLTLDQLLVLNDIRDFLSIPHAVQELLSAQQTPTLSNVLPAYEKLIVILKGVIEDLPGLSHCILTAIFKFDEYLAKSRTAPVYGIAMALNPTIKLKFMQDRWSSEDSASVEQKLRDSVSLRNRMCCMRNTAEILSSDARVPYSCTAFPERRARCLFSYGRAHIGRTEFHCK</sequence>
<accession>A0ACB8SSC8</accession>
<organism evidence="1 2">
    <name type="scientific">Artomyces pyxidatus</name>
    <dbReference type="NCBI Taxonomy" id="48021"/>
    <lineage>
        <taxon>Eukaryota</taxon>
        <taxon>Fungi</taxon>
        <taxon>Dikarya</taxon>
        <taxon>Basidiomycota</taxon>
        <taxon>Agaricomycotina</taxon>
        <taxon>Agaricomycetes</taxon>
        <taxon>Russulales</taxon>
        <taxon>Auriscalpiaceae</taxon>
        <taxon>Artomyces</taxon>
    </lineage>
</organism>
<proteinExistence type="predicted"/>